<proteinExistence type="predicted"/>
<name>A0A8T1VB47_9STRA</name>
<protein>
    <submittedName>
        <fullName evidence="3">Uncharacterized protein</fullName>
    </submittedName>
</protein>
<sequence length="547" mass="60941">MTRPTPRRSRRESKPPARVQDGDQRFVVMDLDSLLESVLSYVKLNERLFLADLAKYSDVGLDPKKITVILNGQKPGAVQCWRGTCLSKLKADATAFEAVTEDRNSKVKWEITVKSDPLHISLKGIMEGVLNKYKVADRDVAETNLGGGHMTLRGTKWEISSDRFKVKLLDKPLPNLLAERQSASVLKAVSIPFQRRMSNGSRRSSCDYGSSSTVSNPTLERSFEATSSGKHYEEEKAIFNQRKAELEGFSANSYNTASCDRFVFMLLENIAGAACRSPWLLSQGLVNNSSEARANAEALTNRICGLKPNLVKQKMVACNSKALNFIQPWRELSQRKDSHTGLHYVLKNLLRLVKTSAPKTLVLAMGDGALGGTKLERDAAWDLLVDFLDNNWFMEVHSWTHALSKQFVKLKEVRKYSKYVVIKPLDDGIRDFIYVKVDEKEVLTENAAINTAVQESASMASIPPLAWLDGSTCSIFPVPTPLIREETLCRVVQLKEECRNLSNRLMKAHEELAELEGGPQLTLASYDCAPGSAGTYTFDQITSILGL</sequence>
<evidence type="ECO:0000313" key="3">
    <source>
        <dbReference type="EMBL" id="KAG7377500.1"/>
    </source>
</evidence>
<feature type="coiled-coil region" evidence="1">
    <location>
        <begin position="484"/>
        <end position="518"/>
    </location>
</feature>
<evidence type="ECO:0000313" key="4">
    <source>
        <dbReference type="Proteomes" id="UP000694044"/>
    </source>
</evidence>
<dbReference type="Proteomes" id="UP000694044">
    <property type="component" value="Unassembled WGS sequence"/>
</dbReference>
<evidence type="ECO:0000256" key="1">
    <source>
        <dbReference type="SAM" id="Coils"/>
    </source>
</evidence>
<keyword evidence="4" id="KW-1185">Reference proteome</keyword>
<comment type="caution">
    <text evidence="3">The sequence shown here is derived from an EMBL/GenBank/DDBJ whole genome shotgun (WGS) entry which is preliminary data.</text>
</comment>
<organism evidence="3 4">
    <name type="scientific">Phytophthora pseudosyringae</name>
    <dbReference type="NCBI Taxonomy" id="221518"/>
    <lineage>
        <taxon>Eukaryota</taxon>
        <taxon>Sar</taxon>
        <taxon>Stramenopiles</taxon>
        <taxon>Oomycota</taxon>
        <taxon>Peronosporomycetes</taxon>
        <taxon>Peronosporales</taxon>
        <taxon>Peronosporaceae</taxon>
        <taxon>Phytophthora</taxon>
    </lineage>
</organism>
<gene>
    <name evidence="3" type="ORF">PHYPSEUDO_011531</name>
</gene>
<reference evidence="3" key="1">
    <citation type="submission" date="2021-02" db="EMBL/GenBank/DDBJ databases">
        <authorList>
            <person name="Palmer J.M."/>
        </authorList>
    </citation>
    <scope>NUCLEOTIDE SEQUENCE</scope>
    <source>
        <strain evidence="3">SCRP734</strain>
    </source>
</reference>
<feature type="region of interest" description="Disordered" evidence="2">
    <location>
        <begin position="198"/>
        <end position="228"/>
    </location>
</feature>
<accession>A0A8T1VB47</accession>
<dbReference type="EMBL" id="JAGDFM010000517">
    <property type="protein sequence ID" value="KAG7377500.1"/>
    <property type="molecule type" value="Genomic_DNA"/>
</dbReference>
<dbReference type="OrthoDB" id="102768at2759"/>
<keyword evidence="1" id="KW-0175">Coiled coil</keyword>
<feature type="compositionally biased region" description="Polar residues" evidence="2">
    <location>
        <begin position="213"/>
        <end position="228"/>
    </location>
</feature>
<feature type="compositionally biased region" description="Low complexity" evidence="2">
    <location>
        <begin position="200"/>
        <end position="212"/>
    </location>
</feature>
<dbReference type="AlphaFoldDB" id="A0A8T1VB47"/>
<evidence type="ECO:0000256" key="2">
    <source>
        <dbReference type="SAM" id="MobiDB-lite"/>
    </source>
</evidence>